<dbReference type="PIRSF" id="PIRSF000538">
    <property type="entry name" value="GlpK"/>
    <property type="match status" value="1"/>
</dbReference>
<dbReference type="Gene3D" id="3.30.420.40">
    <property type="match status" value="2"/>
</dbReference>
<feature type="domain" description="Carbohydrate kinase FGGY C-terminal" evidence="11">
    <location>
        <begin position="290"/>
        <end position="487"/>
    </location>
</feature>
<reference evidence="12 13" key="1">
    <citation type="journal article" date="2019" name="Nat. Med.">
        <title>A library of human gut bacterial isolates paired with longitudinal multiomics data enables mechanistic microbiome research.</title>
        <authorList>
            <person name="Poyet M."/>
            <person name="Groussin M."/>
            <person name="Gibbons S.M."/>
            <person name="Avila-Pacheco J."/>
            <person name="Jiang X."/>
            <person name="Kearney S.M."/>
            <person name="Perrotta A.R."/>
            <person name="Berdy B."/>
            <person name="Zhao S."/>
            <person name="Lieberman T.D."/>
            <person name="Swanson P.K."/>
            <person name="Smith M."/>
            <person name="Roesemann S."/>
            <person name="Alexander J.E."/>
            <person name="Rich S.A."/>
            <person name="Livny J."/>
            <person name="Vlamakis H."/>
            <person name="Clish C."/>
            <person name="Bullock K."/>
            <person name="Deik A."/>
            <person name="Scott J."/>
            <person name="Pierce K.A."/>
            <person name="Xavier R.J."/>
            <person name="Alm E.J."/>
        </authorList>
    </citation>
    <scope>NUCLEOTIDE SEQUENCE [LARGE SCALE GENOMIC DNA]</scope>
    <source>
        <strain evidence="12 13">BIOML-A12</strain>
    </source>
</reference>
<evidence type="ECO:0000313" key="12">
    <source>
        <dbReference type="EMBL" id="MZS89082.1"/>
    </source>
</evidence>
<evidence type="ECO:0000259" key="10">
    <source>
        <dbReference type="Pfam" id="PF00370"/>
    </source>
</evidence>
<dbReference type="EMBL" id="WWVF01000013">
    <property type="protein sequence ID" value="MZS89082.1"/>
    <property type="molecule type" value="Genomic_DNA"/>
</dbReference>
<dbReference type="InterPro" id="IPR043129">
    <property type="entry name" value="ATPase_NBD"/>
</dbReference>
<evidence type="ECO:0000259" key="11">
    <source>
        <dbReference type="Pfam" id="PF02782"/>
    </source>
</evidence>
<dbReference type="InterPro" id="IPR018484">
    <property type="entry name" value="FGGY_N"/>
</dbReference>
<dbReference type="Pfam" id="PF02782">
    <property type="entry name" value="FGGY_C"/>
    <property type="match status" value="1"/>
</dbReference>
<evidence type="ECO:0000256" key="7">
    <source>
        <dbReference type="HAMAP-Rule" id="MF_00520"/>
    </source>
</evidence>
<accession>A0A6L8XTD7</accession>
<dbReference type="GO" id="GO:0005524">
    <property type="term" value="F:ATP binding"/>
    <property type="evidence" value="ECO:0007669"/>
    <property type="project" value="UniProtKB-UniRule"/>
</dbReference>
<evidence type="ECO:0000313" key="13">
    <source>
        <dbReference type="Proteomes" id="UP000477156"/>
    </source>
</evidence>
<evidence type="ECO:0000256" key="4">
    <source>
        <dbReference type="ARBA" id="ARBA00022840"/>
    </source>
</evidence>
<dbReference type="UniPathway" id="UPA00145">
    <property type="reaction ID" value="UER00566"/>
</dbReference>
<dbReference type="RefSeq" id="WP_055150237.1">
    <property type="nucleotide sequence ID" value="NZ_CZAW01000009.1"/>
</dbReference>
<gene>
    <name evidence="7" type="primary">araB</name>
    <name evidence="12" type="ORF">GT712_08360</name>
</gene>
<evidence type="ECO:0000256" key="9">
    <source>
        <dbReference type="RuleBase" id="RU003455"/>
    </source>
</evidence>
<dbReference type="Pfam" id="PF00370">
    <property type="entry name" value="FGGY_N"/>
    <property type="match status" value="1"/>
</dbReference>
<dbReference type="GO" id="GO:0005737">
    <property type="term" value="C:cytoplasm"/>
    <property type="evidence" value="ECO:0007669"/>
    <property type="project" value="TreeGrafter"/>
</dbReference>
<dbReference type="CDD" id="cd07781">
    <property type="entry name" value="ASKHA_NBD_FGGY_L-RBK"/>
    <property type="match status" value="1"/>
</dbReference>
<evidence type="ECO:0000256" key="6">
    <source>
        <dbReference type="ARBA" id="ARBA00023277"/>
    </source>
</evidence>
<evidence type="ECO:0000256" key="5">
    <source>
        <dbReference type="ARBA" id="ARBA00022935"/>
    </source>
</evidence>
<keyword evidence="1 7" id="KW-0808">Transferase</keyword>
<dbReference type="NCBIfam" id="TIGR01234">
    <property type="entry name" value="L-ribulokinase"/>
    <property type="match status" value="1"/>
</dbReference>
<dbReference type="GO" id="GO:0019150">
    <property type="term" value="F:D-ribulokinase activity"/>
    <property type="evidence" value="ECO:0007669"/>
    <property type="project" value="TreeGrafter"/>
</dbReference>
<keyword evidence="6 7" id="KW-0119">Carbohydrate metabolism</keyword>
<feature type="domain" description="Carbohydrate kinase FGGY N-terminal" evidence="10">
    <location>
        <begin position="6"/>
        <end position="280"/>
    </location>
</feature>
<keyword evidence="5 7" id="KW-0054">Arabinose catabolism</keyword>
<dbReference type="SUPFAM" id="SSF53067">
    <property type="entry name" value="Actin-like ATPase domain"/>
    <property type="match status" value="2"/>
</dbReference>
<comment type="caution">
    <text evidence="12">The sequence shown here is derived from an EMBL/GenBank/DDBJ whole genome shotgun (WGS) entry which is preliminary data.</text>
</comment>
<dbReference type="PANTHER" id="PTHR43435:SF4">
    <property type="entry name" value="FGGY CARBOHYDRATE KINASE DOMAIN-CONTAINING PROTEIN"/>
    <property type="match status" value="1"/>
</dbReference>
<proteinExistence type="inferred from homology"/>
<organism evidence="12 13">
    <name type="scientific">Blautia wexlerae</name>
    <dbReference type="NCBI Taxonomy" id="418240"/>
    <lineage>
        <taxon>Bacteria</taxon>
        <taxon>Bacillati</taxon>
        <taxon>Bacillota</taxon>
        <taxon>Clostridia</taxon>
        <taxon>Lachnospirales</taxon>
        <taxon>Lachnospiraceae</taxon>
        <taxon>Blautia</taxon>
    </lineage>
</organism>
<keyword evidence="3 7" id="KW-0418">Kinase</keyword>
<dbReference type="InterPro" id="IPR000577">
    <property type="entry name" value="Carb_kinase_FGGY"/>
</dbReference>
<keyword evidence="2 7" id="KW-0547">Nucleotide-binding</keyword>
<evidence type="ECO:0000256" key="2">
    <source>
        <dbReference type="ARBA" id="ARBA00022741"/>
    </source>
</evidence>
<dbReference type="NCBIfam" id="NF003154">
    <property type="entry name" value="PRK04123.1"/>
    <property type="match status" value="1"/>
</dbReference>
<dbReference type="GO" id="GO:0008741">
    <property type="term" value="F:ribulokinase activity"/>
    <property type="evidence" value="ECO:0007669"/>
    <property type="project" value="UniProtKB-UniRule"/>
</dbReference>
<dbReference type="AlphaFoldDB" id="A0A6L8XTD7"/>
<dbReference type="OrthoDB" id="9805576at2"/>
<dbReference type="EC" id="2.7.1.16" evidence="7 8"/>
<comment type="pathway">
    <text evidence="7 9">Carbohydrate degradation; L-arabinose degradation via L-ribulose; D-xylulose 5-phosphate from L-arabinose (bacterial route): step 2/3.</text>
</comment>
<dbReference type="PANTHER" id="PTHR43435">
    <property type="entry name" value="RIBULOKINASE"/>
    <property type="match status" value="1"/>
</dbReference>
<sequence length="562" mass="62855">MILKKYTIGIDFGTLSGRCLLADVETGEEIATSVLEYRHRVMSETLPDGTRLGVDWHLQHPGDYLDVLRITIRDVIKQAEIRPEQVIGIGIDTTGCTILPIKKDGTPLCFLERWKGSPNAYVKLWKHHAAQPYADKMTETALARNEKFIQRYGGKISSEWMFPKIWQVLDESPEIYEDTDAFLEVTDWIVMQLTGKLIRNSCAAGAKACWHKKDGYPSSDYFKALDPRLEHVIEEKIWGPVQSIGTRAGVLKKTSAELTGIPEGTPVAVGHFDAHGATVGAKVTGPGRMLIMMGTSSCHELMCTEEKMVPGICGYVEDGIVPGYFGYEAGQSCVGDHFAWLTENFLSASYEKAANEQGIHIYEYLNKLAAKKKVGETGLLALDWWNGNRSVLVDGSLSGMMLGFTLNTRIEDMYRTLIEATAFGTRKIIETFVEYEIPVDEIIVAGGIAQKNPFMMQIYADVTGRPIRIAGSRQNAALSSCIWGALAAGKEAGGYDSVDEAAERMGNLQDKTYFPNVENKKEYDRLYREYELVHDYFGRGQNDVMKRLKKRMNQCIQETEEK</sequence>
<dbReference type="Proteomes" id="UP000477156">
    <property type="component" value="Unassembled WGS sequence"/>
</dbReference>
<name>A0A6L8XTD7_9FIRM</name>
<dbReference type="GO" id="GO:0019569">
    <property type="term" value="P:L-arabinose catabolic process to D-xylulose 5-phosphate"/>
    <property type="evidence" value="ECO:0007669"/>
    <property type="project" value="UniProtKB-UniRule"/>
</dbReference>
<protein>
    <recommendedName>
        <fullName evidence="7 8">Ribulokinase</fullName>
        <ecNumber evidence="7 8">2.7.1.16</ecNumber>
    </recommendedName>
</protein>
<comment type="similarity">
    <text evidence="7 9">Belongs to the ribulokinase family.</text>
</comment>
<evidence type="ECO:0000256" key="3">
    <source>
        <dbReference type="ARBA" id="ARBA00022777"/>
    </source>
</evidence>
<dbReference type="InterPro" id="IPR005929">
    <property type="entry name" value="Ribulokinase"/>
</dbReference>
<evidence type="ECO:0000256" key="8">
    <source>
        <dbReference type="NCBIfam" id="TIGR01234"/>
    </source>
</evidence>
<evidence type="ECO:0000256" key="1">
    <source>
        <dbReference type="ARBA" id="ARBA00022679"/>
    </source>
</evidence>
<comment type="catalytic activity">
    <reaction evidence="7">
        <text>D-ribulose + ATP = D-ribulose 5-phosphate + ADP + H(+)</text>
        <dbReference type="Rhea" id="RHEA:17601"/>
        <dbReference type="ChEBI" id="CHEBI:15378"/>
        <dbReference type="ChEBI" id="CHEBI:17173"/>
        <dbReference type="ChEBI" id="CHEBI:30616"/>
        <dbReference type="ChEBI" id="CHEBI:58121"/>
        <dbReference type="ChEBI" id="CHEBI:456216"/>
        <dbReference type="EC" id="2.7.1.16"/>
    </reaction>
</comment>
<keyword evidence="4 7" id="KW-0067">ATP-binding</keyword>
<dbReference type="InterPro" id="IPR018485">
    <property type="entry name" value="FGGY_C"/>
</dbReference>
<comment type="catalytic activity">
    <reaction evidence="7 9">
        <text>L-ribulose + ATP = L-ribulose 5-phosphate + ADP + H(+)</text>
        <dbReference type="Rhea" id="RHEA:22072"/>
        <dbReference type="ChEBI" id="CHEBI:15378"/>
        <dbReference type="ChEBI" id="CHEBI:16880"/>
        <dbReference type="ChEBI" id="CHEBI:30616"/>
        <dbReference type="ChEBI" id="CHEBI:58226"/>
        <dbReference type="ChEBI" id="CHEBI:456216"/>
        <dbReference type="EC" id="2.7.1.16"/>
    </reaction>
</comment>
<dbReference type="HAMAP" id="MF_00520">
    <property type="entry name" value="Ribulokinase"/>
    <property type="match status" value="1"/>
</dbReference>